<evidence type="ECO:0000313" key="3">
    <source>
        <dbReference type="Proteomes" id="UP000887566"/>
    </source>
</evidence>
<evidence type="ECO:0000256" key="1">
    <source>
        <dbReference type="SAM" id="MobiDB-lite"/>
    </source>
</evidence>
<feature type="signal peptide" evidence="2">
    <location>
        <begin position="1"/>
        <end position="36"/>
    </location>
</feature>
<feature type="compositionally biased region" description="Polar residues" evidence="1">
    <location>
        <begin position="161"/>
        <end position="174"/>
    </location>
</feature>
<dbReference type="Proteomes" id="UP000887566">
    <property type="component" value="Unplaced"/>
</dbReference>
<feature type="chain" id="PRO_5037020638" evidence="2">
    <location>
        <begin position="37"/>
        <end position="214"/>
    </location>
</feature>
<dbReference type="AlphaFoldDB" id="A0A914W5F9"/>
<sequence length="214" mass="23937">MFSSWLFGLQTNMRTWMSLTLTGCLMMLLVVKQGQCGPIITDSTLDQLREIFENYPVDYEYQLPNGKTSPEKRERACLINAGLSQGCDLSDFLQAKQQASKFSSFAVNCPNPFAKWKRRRLIWRRKETTKGAYRGRIPRKGRRCRAPPRRGPSVGGIDVNTARTDGSASLSGSPTCGPRPTCKQTGRRKDATDSADSSSTMIDEERPTSRPATF</sequence>
<feature type="compositionally biased region" description="Basic residues" evidence="1">
    <location>
        <begin position="136"/>
        <end position="148"/>
    </location>
</feature>
<name>A0A914W5F9_9BILA</name>
<keyword evidence="3" id="KW-1185">Reference proteome</keyword>
<evidence type="ECO:0000313" key="4">
    <source>
        <dbReference type="WBParaSite" id="PSAMB.scaffold3295size18890.g20980.t1"/>
    </source>
</evidence>
<reference evidence="4" key="1">
    <citation type="submission" date="2022-11" db="UniProtKB">
        <authorList>
            <consortium name="WormBaseParasite"/>
        </authorList>
    </citation>
    <scope>IDENTIFICATION</scope>
</reference>
<accession>A0A914W5F9</accession>
<dbReference type="WBParaSite" id="PSAMB.scaffold3295size18890.g20980.t1">
    <property type="protein sequence ID" value="PSAMB.scaffold3295size18890.g20980.t1"/>
    <property type="gene ID" value="PSAMB.scaffold3295size18890.g20980"/>
</dbReference>
<proteinExistence type="predicted"/>
<keyword evidence="2" id="KW-0732">Signal</keyword>
<feature type="region of interest" description="Disordered" evidence="1">
    <location>
        <begin position="131"/>
        <end position="214"/>
    </location>
</feature>
<protein>
    <submittedName>
        <fullName evidence="4">Uncharacterized protein</fullName>
    </submittedName>
</protein>
<evidence type="ECO:0000256" key="2">
    <source>
        <dbReference type="SAM" id="SignalP"/>
    </source>
</evidence>
<organism evidence="3 4">
    <name type="scientific">Plectus sambesii</name>
    <dbReference type="NCBI Taxonomy" id="2011161"/>
    <lineage>
        <taxon>Eukaryota</taxon>
        <taxon>Metazoa</taxon>
        <taxon>Ecdysozoa</taxon>
        <taxon>Nematoda</taxon>
        <taxon>Chromadorea</taxon>
        <taxon>Plectida</taxon>
        <taxon>Plectina</taxon>
        <taxon>Plectoidea</taxon>
        <taxon>Plectidae</taxon>
        <taxon>Plectus</taxon>
    </lineage>
</organism>